<dbReference type="GO" id="GO:0060294">
    <property type="term" value="P:cilium movement involved in cell motility"/>
    <property type="evidence" value="ECO:0007669"/>
    <property type="project" value="InterPro"/>
</dbReference>
<dbReference type="EMBL" id="CAJOBB010001758">
    <property type="protein sequence ID" value="CAF3899675.1"/>
    <property type="molecule type" value="Genomic_DNA"/>
</dbReference>
<feature type="region of interest" description="Disordered" evidence="2">
    <location>
        <begin position="693"/>
        <end position="713"/>
    </location>
</feature>
<gene>
    <name evidence="3" type="ORF">KXQ929_LOCUS22742</name>
</gene>
<feature type="compositionally biased region" description="Polar residues" evidence="2">
    <location>
        <begin position="958"/>
        <end position="969"/>
    </location>
</feature>
<dbReference type="InterPro" id="IPR039586">
    <property type="entry name" value="CFAP46"/>
</dbReference>
<dbReference type="GO" id="GO:0035082">
    <property type="term" value="P:axoneme assembly"/>
    <property type="evidence" value="ECO:0007669"/>
    <property type="project" value="InterPro"/>
</dbReference>
<evidence type="ECO:0000313" key="3">
    <source>
        <dbReference type="EMBL" id="CAF3899675.1"/>
    </source>
</evidence>
<evidence type="ECO:0000256" key="2">
    <source>
        <dbReference type="SAM" id="MobiDB-lite"/>
    </source>
</evidence>
<proteinExistence type="predicted"/>
<sequence>VRSLLDTAVKRLESIVQLHINKITSIAYTASLLTSKRIEVEMNEILNDSTINTSENKSVFYRLYDILQQYDMSFTNMLNLDRYNDACEIVLTRSVPIWRRFARDTTNENEQKKYLCRALNILEHLTEILAQRWYLIRTVTPHNDLISIQLPIQRQFVRVQLEIITILLDLLKIYANEMFKDRLRRKHTHTTYLAVQDFVGKDGQKIEHNGEDSDIINWDEMIQILPDKLIASLMAVLEIIGTNDKSTKAKILFYLAQVYFILGQNVGTDYPLEWNTKIKEIVTKLHEFPTDKAALRRMDSRTNSNMNQVTNPAENEWIPEELLAEFNRQKTDLNHSMSYLAQSMEFALQSLNLSLVVQDKILIRDNSLLISDTIGQFDPITSIIYLTLSQSANASIYTKNVLKQACSIPSDSELASLFTLMNRIKADETITNANNGIVYRTVMERLKTYWPWKYMTIRSQYHELTKEMPSLFNFLVLHYSSNGDVLYAALFNSKTLTGKGTTTGATKGNAKGSTSGTATPQIMKINVDKRKLTNIINKFDQWKQEYSQLLQQYDLKLQRSRDKQAMLNSEQVKKTILTNNENISINDQQPDPVDISSINELRQRFIDELLVELNEYFSPIKSLLSNYLDSEKQYESRSMLSSDHLILLIDPRLAHLPLESLDIFRHVQIGGISRDFSIQSVYNRLNPTIGIDETTAPVDDGKGKKGGAKETGEVTSEVQVIDSSNTYYLMEPVLFKSATENKTTTPFDLLRQKLPQLISKWKTTKQDGPTINTVELERIISEAQGVVYYGAHTLSELVGPYKCPTLSKNGCTILCSFDRTSTSFVNTPLSLINNNDHDSIQLDRSTETALLWSSGGVKSILLNQWKSTINENENILINTFTDSATLHCSLSQALRLNVYPYFRPVEIDPAAATTSKDAKNKGNPSTNKKDRSPSPKNKQQQPIPSKDTNKKSSSSSSAAHPTNVNSDVSSDIEPKEEIQRPTLQLQQLNTVIFGLPNLTFTP</sequence>
<reference evidence="3" key="1">
    <citation type="submission" date="2021-02" db="EMBL/GenBank/DDBJ databases">
        <authorList>
            <person name="Nowell W R."/>
        </authorList>
    </citation>
    <scope>NUCLEOTIDE SEQUENCE</scope>
</reference>
<dbReference type="PANTHER" id="PTHR15977:SF15">
    <property type="entry name" value="CILIA- AND FLAGELLA-ASSOCIATED PROTEIN 46"/>
    <property type="match status" value="1"/>
</dbReference>
<comment type="caution">
    <text evidence="3">The sequence shown here is derived from an EMBL/GenBank/DDBJ whole genome shotgun (WGS) entry which is preliminary data.</text>
</comment>
<dbReference type="Proteomes" id="UP000663868">
    <property type="component" value="Unassembled WGS sequence"/>
</dbReference>
<name>A0A819HMJ4_9BILA</name>
<feature type="compositionally biased region" description="Polar residues" evidence="2">
    <location>
        <begin position="934"/>
        <end position="943"/>
    </location>
</feature>
<feature type="non-terminal residue" evidence="3">
    <location>
        <position position="1"/>
    </location>
</feature>
<dbReference type="PANTHER" id="PTHR15977">
    <property type="entry name" value="CILIA- AND FLAGELLA-ASSOCIATED PROTEIN 46"/>
    <property type="match status" value="1"/>
</dbReference>
<feature type="coiled-coil region" evidence="1">
    <location>
        <begin position="532"/>
        <end position="563"/>
    </location>
</feature>
<feature type="compositionally biased region" description="Basic and acidic residues" evidence="2">
    <location>
        <begin position="699"/>
        <end position="712"/>
    </location>
</feature>
<accession>A0A819HMJ4</accession>
<dbReference type="Pfam" id="PF03568">
    <property type="entry name" value="Separin_C"/>
    <property type="match status" value="1"/>
</dbReference>
<dbReference type="AlphaFoldDB" id="A0A819HMJ4"/>
<evidence type="ECO:0000313" key="4">
    <source>
        <dbReference type="Proteomes" id="UP000663868"/>
    </source>
</evidence>
<protein>
    <submittedName>
        <fullName evidence="3">Uncharacterized protein</fullName>
    </submittedName>
</protein>
<keyword evidence="1" id="KW-0175">Coiled coil</keyword>
<feature type="region of interest" description="Disordered" evidence="2">
    <location>
        <begin position="912"/>
        <end position="982"/>
    </location>
</feature>
<organism evidence="3 4">
    <name type="scientific">Adineta steineri</name>
    <dbReference type="NCBI Taxonomy" id="433720"/>
    <lineage>
        <taxon>Eukaryota</taxon>
        <taxon>Metazoa</taxon>
        <taxon>Spiralia</taxon>
        <taxon>Gnathifera</taxon>
        <taxon>Rotifera</taxon>
        <taxon>Eurotatoria</taxon>
        <taxon>Bdelloidea</taxon>
        <taxon>Adinetida</taxon>
        <taxon>Adinetidae</taxon>
        <taxon>Adineta</taxon>
    </lineage>
</organism>
<evidence type="ECO:0000256" key="1">
    <source>
        <dbReference type="SAM" id="Coils"/>
    </source>
</evidence>